<reference evidence="1" key="1">
    <citation type="submission" date="2018-02" db="EMBL/GenBank/DDBJ databases">
        <title>Rhizophora mucronata_Transcriptome.</title>
        <authorList>
            <person name="Meera S.P."/>
            <person name="Sreeshan A."/>
            <person name="Augustine A."/>
        </authorList>
    </citation>
    <scope>NUCLEOTIDE SEQUENCE</scope>
    <source>
        <tissue evidence="1">Leaf</tissue>
    </source>
</reference>
<dbReference type="EMBL" id="GGEC01059747">
    <property type="protein sequence ID" value="MBX40231.1"/>
    <property type="molecule type" value="Transcribed_RNA"/>
</dbReference>
<protein>
    <submittedName>
        <fullName evidence="1">Uncharacterized protein</fullName>
    </submittedName>
</protein>
<sequence>MIRFMVGSLA</sequence>
<accession>A0A2P2NCM0</accession>
<evidence type="ECO:0000313" key="1">
    <source>
        <dbReference type="EMBL" id="MBX40231.1"/>
    </source>
</evidence>
<proteinExistence type="predicted"/>
<name>A0A2P2NCM0_RHIMU</name>
<organism evidence="1">
    <name type="scientific">Rhizophora mucronata</name>
    <name type="common">Asiatic mangrove</name>
    <dbReference type="NCBI Taxonomy" id="61149"/>
    <lineage>
        <taxon>Eukaryota</taxon>
        <taxon>Viridiplantae</taxon>
        <taxon>Streptophyta</taxon>
        <taxon>Embryophyta</taxon>
        <taxon>Tracheophyta</taxon>
        <taxon>Spermatophyta</taxon>
        <taxon>Magnoliopsida</taxon>
        <taxon>eudicotyledons</taxon>
        <taxon>Gunneridae</taxon>
        <taxon>Pentapetalae</taxon>
        <taxon>rosids</taxon>
        <taxon>fabids</taxon>
        <taxon>Malpighiales</taxon>
        <taxon>Rhizophoraceae</taxon>
        <taxon>Rhizophora</taxon>
    </lineage>
</organism>